<dbReference type="STRING" id="747676.F4RXE0"/>
<evidence type="ECO:0000256" key="8">
    <source>
        <dbReference type="ARBA" id="ARBA00023136"/>
    </source>
</evidence>
<dbReference type="GeneID" id="18927705"/>
<dbReference type="RefSeq" id="XP_007413795.1">
    <property type="nucleotide sequence ID" value="XM_007413733.1"/>
</dbReference>
<accession>F4RXE0</accession>
<dbReference type="GO" id="GO:0046685">
    <property type="term" value="P:response to arsenic-containing substance"/>
    <property type="evidence" value="ECO:0007669"/>
    <property type="project" value="UniProtKB-KW"/>
</dbReference>
<evidence type="ECO:0000313" key="11">
    <source>
        <dbReference type="EMBL" id="EGG03002.1"/>
    </source>
</evidence>
<gene>
    <name evidence="11" type="ORF">MELLADRAFT_38316</name>
</gene>
<comment type="subcellular location">
    <subcellularLocation>
        <location evidence="1 9">Cell membrane</location>
        <topology evidence="1 9">Multi-pass membrane protein</topology>
    </subcellularLocation>
</comment>
<dbReference type="AlphaFoldDB" id="F4RXE0"/>
<evidence type="ECO:0000256" key="3">
    <source>
        <dbReference type="ARBA" id="ARBA00022448"/>
    </source>
</evidence>
<dbReference type="PANTHER" id="PTHR43057:SF1">
    <property type="entry name" value="ARSENICAL-RESISTANCE PROTEIN 3"/>
    <property type="match status" value="1"/>
</dbReference>
<organism evidence="12">
    <name type="scientific">Melampsora larici-populina (strain 98AG31 / pathotype 3-4-7)</name>
    <name type="common">Poplar leaf rust fungus</name>
    <dbReference type="NCBI Taxonomy" id="747676"/>
    <lineage>
        <taxon>Eukaryota</taxon>
        <taxon>Fungi</taxon>
        <taxon>Dikarya</taxon>
        <taxon>Basidiomycota</taxon>
        <taxon>Pucciniomycotina</taxon>
        <taxon>Pucciniomycetes</taxon>
        <taxon>Pucciniales</taxon>
        <taxon>Melampsoraceae</taxon>
        <taxon>Melampsora</taxon>
    </lineage>
</organism>
<dbReference type="Pfam" id="PF01758">
    <property type="entry name" value="SBF"/>
    <property type="match status" value="1"/>
</dbReference>
<dbReference type="PANTHER" id="PTHR43057">
    <property type="entry name" value="ARSENITE EFFLUX TRANSPORTER"/>
    <property type="match status" value="1"/>
</dbReference>
<protein>
    <recommendedName>
        <fullName evidence="13">Arsenical-resistance protein</fullName>
    </recommendedName>
</protein>
<evidence type="ECO:0000256" key="1">
    <source>
        <dbReference type="ARBA" id="ARBA00004651"/>
    </source>
</evidence>
<dbReference type="eggNOG" id="ENOG502QPKH">
    <property type="taxonomic scope" value="Eukaryota"/>
</dbReference>
<dbReference type="HOGENOM" id="CLU_022869_0_0_1"/>
<dbReference type="InterPro" id="IPR004706">
    <property type="entry name" value="Arsenical-R_Acr3"/>
</dbReference>
<keyword evidence="8 9" id="KW-0472">Membrane</keyword>
<feature type="transmembrane region" description="Helical" evidence="10">
    <location>
        <begin position="334"/>
        <end position="358"/>
    </location>
</feature>
<dbReference type="Proteomes" id="UP000001072">
    <property type="component" value="Unassembled WGS sequence"/>
</dbReference>
<dbReference type="GO" id="GO:0015297">
    <property type="term" value="F:antiporter activity"/>
    <property type="evidence" value="ECO:0007669"/>
    <property type="project" value="UniProtKB-UniRule"/>
</dbReference>
<evidence type="ECO:0000256" key="7">
    <source>
        <dbReference type="ARBA" id="ARBA00022989"/>
    </source>
</evidence>
<feature type="transmembrane region" description="Helical" evidence="10">
    <location>
        <begin position="49"/>
        <end position="67"/>
    </location>
</feature>
<dbReference type="GO" id="GO:0015105">
    <property type="term" value="F:arsenite transmembrane transporter activity"/>
    <property type="evidence" value="ECO:0007669"/>
    <property type="project" value="TreeGrafter"/>
</dbReference>
<feature type="transmembrane region" description="Helical" evidence="10">
    <location>
        <begin position="230"/>
        <end position="252"/>
    </location>
</feature>
<dbReference type="GO" id="GO:0005886">
    <property type="term" value="C:plasma membrane"/>
    <property type="evidence" value="ECO:0007669"/>
    <property type="project" value="UniProtKB-SubCell"/>
</dbReference>
<dbReference type="Gene3D" id="1.20.1530.20">
    <property type="match status" value="1"/>
</dbReference>
<dbReference type="KEGG" id="mlr:MELLADRAFT_38316"/>
<feature type="transmembrane region" description="Helical" evidence="10">
    <location>
        <begin position="200"/>
        <end position="218"/>
    </location>
</feature>
<dbReference type="NCBIfam" id="TIGR00832">
    <property type="entry name" value="acr3"/>
    <property type="match status" value="1"/>
</dbReference>
<evidence type="ECO:0000256" key="9">
    <source>
        <dbReference type="PIRNR" id="PIRNR005508"/>
    </source>
</evidence>
<comment type="similarity">
    <text evidence="2 9">Belongs to the arsenical resistance-3 (ACR3) (TC 2.A.59) family.</text>
</comment>
<sequence length="374" mass="41794">MRFGNPELWKSLSFFDRFLAVFVFLAMVLGILIGNFANEQVQRHLNGGAKWGNVSIPLLIGLLIMIWPPLSKVEWECLPRLLKSRDLWVHLTVSFVLNWLVSPFIMLSLAWVTLPESALERERVGVVLVGVARCVAMVLVWNGIAQGDRDYCAILVVSNSILQMVLFAPYALLFANILCRSPTLTTPTLHLDYGNVAQSVGIYLGIPLVAGGLTRWIVCTCLLPSRRAKFYHIWGHVSGIGLLYVITVLFANQGKHIITHIGRIFRICVPLLLYFIIVWSITFFTFWRIRTTSWGRTYSSYEKAVTQAFTAGSNNFELAIAVAVASFGADAPEVLAATMGPLVEVPVLLLLSYLALYLRDRLNWSTKSKTGSDL</sequence>
<keyword evidence="7 9" id="KW-1133">Transmembrane helix</keyword>
<evidence type="ECO:0000256" key="2">
    <source>
        <dbReference type="ARBA" id="ARBA00010110"/>
    </source>
</evidence>
<evidence type="ECO:0000256" key="10">
    <source>
        <dbReference type="SAM" id="Phobius"/>
    </source>
</evidence>
<dbReference type="PIRSF" id="PIRSF005508">
    <property type="entry name" value="Acr3"/>
    <property type="match status" value="1"/>
</dbReference>
<feature type="transmembrane region" description="Helical" evidence="10">
    <location>
        <begin position="18"/>
        <end position="37"/>
    </location>
</feature>
<feature type="transmembrane region" description="Helical" evidence="10">
    <location>
        <begin position="161"/>
        <end position="179"/>
    </location>
</feature>
<evidence type="ECO:0000256" key="5">
    <source>
        <dbReference type="ARBA" id="ARBA00022692"/>
    </source>
</evidence>
<reference evidence="12" key="1">
    <citation type="journal article" date="2011" name="Proc. Natl. Acad. Sci. U.S.A.">
        <title>Obligate biotrophy features unraveled by the genomic analysis of rust fungi.</title>
        <authorList>
            <person name="Duplessis S."/>
            <person name="Cuomo C.A."/>
            <person name="Lin Y.-C."/>
            <person name="Aerts A."/>
            <person name="Tisserant E."/>
            <person name="Veneault-Fourrey C."/>
            <person name="Joly D.L."/>
            <person name="Hacquard S."/>
            <person name="Amselem J."/>
            <person name="Cantarel B.L."/>
            <person name="Chiu R."/>
            <person name="Coutinho P.M."/>
            <person name="Feau N."/>
            <person name="Field M."/>
            <person name="Frey P."/>
            <person name="Gelhaye E."/>
            <person name="Goldberg J."/>
            <person name="Grabherr M.G."/>
            <person name="Kodira C.D."/>
            <person name="Kohler A."/>
            <person name="Kuees U."/>
            <person name="Lindquist E.A."/>
            <person name="Lucas S.M."/>
            <person name="Mago R."/>
            <person name="Mauceli E."/>
            <person name="Morin E."/>
            <person name="Murat C."/>
            <person name="Pangilinan J.L."/>
            <person name="Park R."/>
            <person name="Pearson M."/>
            <person name="Quesneville H."/>
            <person name="Rouhier N."/>
            <person name="Sakthikumar S."/>
            <person name="Salamov A.A."/>
            <person name="Schmutz J."/>
            <person name="Selles B."/>
            <person name="Shapiro H."/>
            <person name="Tanguay P."/>
            <person name="Tuskan G.A."/>
            <person name="Henrissat B."/>
            <person name="Van de Peer Y."/>
            <person name="Rouze P."/>
            <person name="Ellis J.G."/>
            <person name="Dodds P.N."/>
            <person name="Schein J.E."/>
            <person name="Zhong S."/>
            <person name="Hamelin R.C."/>
            <person name="Grigoriev I.V."/>
            <person name="Szabo L.J."/>
            <person name="Martin F."/>
        </authorList>
    </citation>
    <scope>NUCLEOTIDE SEQUENCE [LARGE SCALE GENOMIC DNA]</scope>
    <source>
        <strain evidence="12">98AG31 / pathotype 3-4-7</strain>
    </source>
</reference>
<dbReference type="InParanoid" id="F4RXE0"/>
<proteinExistence type="inferred from homology"/>
<dbReference type="InterPro" id="IPR038770">
    <property type="entry name" value="Na+/solute_symporter_sf"/>
</dbReference>
<dbReference type="FunFam" id="1.20.1530.20:FF:000009">
    <property type="entry name" value="Arsenite transporter, ACR3 family"/>
    <property type="match status" value="1"/>
</dbReference>
<evidence type="ECO:0000256" key="6">
    <source>
        <dbReference type="ARBA" id="ARBA00022849"/>
    </source>
</evidence>
<evidence type="ECO:0008006" key="13">
    <source>
        <dbReference type="Google" id="ProtNLM"/>
    </source>
</evidence>
<keyword evidence="3 9" id="KW-0813">Transport</keyword>
<dbReference type="VEuPathDB" id="FungiDB:MELLADRAFT_38316"/>
<feature type="transmembrane region" description="Helical" evidence="10">
    <location>
        <begin position="264"/>
        <end position="287"/>
    </location>
</feature>
<dbReference type="GO" id="GO:0015104">
    <property type="term" value="F:antimonite transmembrane transporter activity"/>
    <property type="evidence" value="ECO:0007669"/>
    <property type="project" value="TreeGrafter"/>
</dbReference>
<keyword evidence="4 9" id="KW-1003">Cell membrane</keyword>
<evidence type="ECO:0000256" key="4">
    <source>
        <dbReference type="ARBA" id="ARBA00022475"/>
    </source>
</evidence>
<evidence type="ECO:0000313" key="12">
    <source>
        <dbReference type="Proteomes" id="UP000001072"/>
    </source>
</evidence>
<feature type="transmembrane region" description="Helical" evidence="10">
    <location>
        <begin position="87"/>
        <end position="112"/>
    </location>
</feature>
<dbReference type="EMBL" id="GL883127">
    <property type="protein sequence ID" value="EGG03002.1"/>
    <property type="molecule type" value="Genomic_DNA"/>
</dbReference>
<feature type="transmembrane region" description="Helical" evidence="10">
    <location>
        <begin position="124"/>
        <end position="141"/>
    </location>
</feature>
<keyword evidence="5 9" id="KW-0812">Transmembrane</keyword>
<keyword evidence="12" id="KW-1185">Reference proteome</keyword>
<dbReference type="InterPro" id="IPR002657">
    <property type="entry name" value="BilAc:Na_symport/Acr3"/>
</dbReference>
<keyword evidence="6" id="KW-0059">Arsenical resistance</keyword>
<dbReference type="OrthoDB" id="187348at2759"/>
<name>F4RXE0_MELLP</name>